<name>A0A0F9R0A0_9ZZZZ</name>
<keyword evidence="1" id="KW-1133">Transmembrane helix</keyword>
<dbReference type="Pfam" id="PF13320">
    <property type="entry name" value="GH123_cat"/>
    <property type="match status" value="1"/>
</dbReference>
<dbReference type="AlphaFoldDB" id="A0A0F9R0A0"/>
<feature type="transmembrane region" description="Helical" evidence="1">
    <location>
        <begin position="908"/>
        <end position="930"/>
    </location>
</feature>
<organism evidence="3">
    <name type="scientific">marine sediment metagenome</name>
    <dbReference type="NCBI Taxonomy" id="412755"/>
    <lineage>
        <taxon>unclassified sequences</taxon>
        <taxon>metagenomes</taxon>
        <taxon>ecological metagenomes</taxon>
    </lineage>
</organism>
<sequence length="934" mass="104119">MESRKISSIIIILFILSSHIMFAGLGTTLIIHNEKKTGLKEDKILISTNIIQYWLASPETKISPDSNPPSGLIGSNKITLFLARNEEEFFHIVLEGPLDDVDITLPNNFNNTNNIFPSENIELFREEFIGITSSTWDTLEGNYPPYLPSGKEYADGLVPFVDPYNNSNQPGRNFSVELNKVKAILVKFKANSTQAPGMFKGNLTLNAAGKNPLNIQISLYVWNFTLPNDSLITNYGIENGYHSIWDLEEISEISPELPQIRQRYYELLAKYKLFPTGIRPRPGFDPITGVLDMTELGPIIDNLITYGMNSFEIPSYYDDFNEVYPDGSTLANFNSAAWNASAIKWYQSWSSWLDSRGILEKSYAFVVDETEWVSDEPYHLGPVGYERVWQWAHLIHQADPDLQFIMADNILSPSTESNYRDLRKTNLPIIWDVYAADIDTAGLDYQIKQLKSKGFDFWLVPNDHYDFIDFSGIHPRAIGAYSYLHDLTGIEAWDTISWPPSVTDPWSQNPSNDYGNGAGAVIYPGKKWGVQGPLPSLRLELNREAIEDFSYFKLASDLGASNLAKNLAHNIIPSDLNGLDSNGINSSHFLYAKLAIAGEILRRSNPAQLLDPNLTNVADLLPEGFGKIPSVVSGQIKFNETTSGFRGIQVTDGLSMTTSNSSGHYTITTLPGNRSLRSFRAIRNNLVYNSSLFDVDDSFISFSTVPGQSLTGVDLSMPNSIRTQILLDSFEYENPENLSWYIEGGGTINIMSSFPNGIYSTENSSMLEVNFDRTGNSELITYINFSGNAGKSSEDELWIDFYTASGSVCTILEIALGEQWEFYRTFILGPGGPFTIVIPLSMVDELISGDLSSTPIPLTIVADVTLGSNNQYQTGYRTVFMDNVRIVFKSIASANLVEGNGGDDDDSFITIIIIITTITIIGISSILIIWRRKK</sequence>
<comment type="caution">
    <text evidence="3">The sequence shown here is derived from an EMBL/GenBank/DDBJ whole genome shotgun (WGS) entry which is preliminary data.</text>
</comment>
<dbReference type="InterPro" id="IPR025150">
    <property type="entry name" value="GH123_cat"/>
</dbReference>
<keyword evidence="1" id="KW-0472">Membrane</keyword>
<gene>
    <name evidence="3" type="ORF">LCGC14_1032160</name>
</gene>
<dbReference type="EMBL" id="LAZR01004195">
    <property type="protein sequence ID" value="KKN10883.1"/>
    <property type="molecule type" value="Genomic_DNA"/>
</dbReference>
<protein>
    <recommendedName>
        <fullName evidence="2">Glycoside hydrolase 123 catalytic domain-containing protein</fullName>
    </recommendedName>
</protein>
<accession>A0A0F9R0A0</accession>
<evidence type="ECO:0000313" key="3">
    <source>
        <dbReference type="EMBL" id="KKN10883.1"/>
    </source>
</evidence>
<evidence type="ECO:0000256" key="1">
    <source>
        <dbReference type="SAM" id="Phobius"/>
    </source>
</evidence>
<reference evidence="3" key="1">
    <citation type="journal article" date="2015" name="Nature">
        <title>Complex archaea that bridge the gap between prokaryotes and eukaryotes.</title>
        <authorList>
            <person name="Spang A."/>
            <person name="Saw J.H."/>
            <person name="Jorgensen S.L."/>
            <person name="Zaremba-Niedzwiedzka K."/>
            <person name="Martijn J."/>
            <person name="Lind A.E."/>
            <person name="van Eijk R."/>
            <person name="Schleper C."/>
            <person name="Guy L."/>
            <person name="Ettema T.J."/>
        </authorList>
    </citation>
    <scope>NUCLEOTIDE SEQUENCE</scope>
</reference>
<feature type="transmembrane region" description="Helical" evidence="1">
    <location>
        <begin position="9"/>
        <end position="31"/>
    </location>
</feature>
<evidence type="ECO:0000259" key="2">
    <source>
        <dbReference type="Pfam" id="PF13320"/>
    </source>
</evidence>
<proteinExistence type="predicted"/>
<feature type="domain" description="Glycoside hydrolase 123 catalytic" evidence="2">
    <location>
        <begin position="340"/>
        <end position="553"/>
    </location>
</feature>
<keyword evidence="1" id="KW-0812">Transmembrane</keyword>